<name>A0A069ZYI4_CHLMR</name>
<sequence length="202" mass="22621">MLANRLFLITLIGFGYSAYGASTGKSPSLQVILAEVEDTSSRLQAHQNELVMLSERLDEQDTKLQQLSSTQARNLPQQVQRLEIDLRALAKTAAVLSQSVQDIRSSVQNKLQEIQQEQKNLAQNLRALRNSLQALVDGSSPENYIDFLAGETPEHIHVVKQGETLSKIASKYNIPVAELKKLNKLNSDTIFTDQRIRLPKKK</sequence>
<dbReference type="GO" id="GO:0008932">
    <property type="term" value="F:lytic endotransglycosylase activity"/>
    <property type="evidence" value="ECO:0007669"/>
    <property type="project" value="TreeGrafter"/>
</dbReference>
<dbReference type="KEGG" id="cmx:DNC_04520"/>
<dbReference type="Gene3D" id="3.10.350.10">
    <property type="entry name" value="LysM domain"/>
    <property type="match status" value="1"/>
</dbReference>
<dbReference type="KEGG" id="cmg:NC81_04510"/>
<feature type="coiled-coil region" evidence="1">
    <location>
        <begin position="29"/>
        <end position="70"/>
    </location>
</feature>
<evidence type="ECO:0000256" key="1">
    <source>
        <dbReference type="SAM" id="Coils"/>
    </source>
</evidence>
<dbReference type="InterPro" id="IPR036779">
    <property type="entry name" value="LysM_dom_sf"/>
</dbReference>
<dbReference type="Proteomes" id="UP000260363">
    <property type="component" value="Chromosome"/>
</dbReference>
<feature type="coiled-coil region" evidence="1">
    <location>
        <begin position="100"/>
        <end position="131"/>
    </location>
</feature>
<dbReference type="PATRIC" id="fig|83560.10.peg.919"/>
<dbReference type="PANTHER" id="PTHR33734">
    <property type="entry name" value="LYSM DOMAIN-CONTAINING GPI-ANCHORED PROTEIN 2"/>
    <property type="match status" value="1"/>
</dbReference>
<dbReference type="KEGG" id="cmm:NC80_04490"/>
<protein>
    <submittedName>
        <fullName evidence="3">Peptidase M23B</fullName>
    </submittedName>
</protein>
<reference evidence="3 4" key="1">
    <citation type="submission" date="2014-02" db="EMBL/GenBank/DDBJ databases">
        <authorList>
            <person name="Chen C."/>
            <person name="Conrad T.A."/>
            <person name="Zhou Z."/>
            <person name="Lai Z."/>
            <person name="Zhong G."/>
        </authorList>
    </citation>
    <scope>NUCLEOTIDE SEQUENCE [LARGE SCALE GENOMIC DNA]</scope>
    <source>
        <strain evidence="3 4">Nigg3-28</strain>
    </source>
</reference>
<evidence type="ECO:0000313" key="3">
    <source>
        <dbReference type="EMBL" id="AJR10955.1"/>
    </source>
</evidence>
<dbReference type="PANTHER" id="PTHR33734:SF34">
    <property type="entry name" value="SPOIVD-ASSOCIATED FACTOR A"/>
    <property type="match status" value="1"/>
</dbReference>
<dbReference type="GeneID" id="1246258"/>
<dbReference type="InterPro" id="IPR018392">
    <property type="entry name" value="LysM"/>
</dbReference>
<organism evidence="3 4">
    <name type="scientific">Chlamydia muridarum</name>
    <dbReference type="NCBI Taxonomy" id="83560"/>
    <lineage>
        <taxon>Bacteria</taxon>
        <taxon>Pseudomonadati</taxon>
        <taxon>Chlamydiota</taxon>
        <taxon>Chlamydiia</taxon>
        <taxon>Chlamydiales</taxon>
        <taxon>Chlamydiaceae</taxon>
        <taxon>Chlamydia/Chlamydophila group</taxon>
        <taxon>Chlamydia</taxon>
    </lineage>
</organism>
<accession>A0A069ZYI4</accession>
<dbReference type="SUPFAM" id="SSF54106">
    <property type="entry name" value="LysM domain"/>
    <property type="match status" value="1"/>
</dbReference>
<evidence type="ECO:0000313" key="4">
    <source>
        <dbReference type="Proteomes" id="UP000260363"/>
    </source>
</evidence>
<dbReference type="AlphaFoldDB" id="A0A069ZYI4"/>
<dbReference type="RefSeq" id="WP_010231857.1">
    <property type="nucleotide sequence ID" value="NZ_CP007217.1"/>
</dbReference>
<proteinExistence type="predicted"/>
<gene>
    <name evidence="3" type="ORF">BD36_04780</name>
</gene>
<dbReference type="STRING" id="83560.NC80_04490"/>
<dbReference type="SMART" id="SM00257">
    <property type="entry name" value="LysM"/>
    <property type="match status" value="1"/>
</dbReference>
<keyword evidence="1" id="KW-0175">Coiled coil</keyword>
<evidence type="ECO:0000259" key="2">
    <source>
        <dbReference type="PROSITE" id="PS51782"/>
    </source>
</evidence>
<dbReference type="OMA" id="RIDEQDS"/>
<dbReference type="EMBL" id="CP007217">
    <property type="protein sequence ID" value="AJR10955.1"/>
    <property type="molecule type" value="Genomic_DNA"/>
</dbReference>
<dbReference type="Pfam" id="PF01476">
    <property type="entry name" value="LysM"/>
    <property type="match status" value="1"/>
</dbReference>
<dbReference type="PROSITE" id="PS51782">
    <property type="entry name" value="LYSM"/>
    <property type="match status" value="1"/>
</dbReference>
<dbReference type="CDD" id="cd00118">
    <property type="entry name" value="LysM"/>
    <property type="match status" value="1"/>
</dbReference>
<feature type="domain" description="LysM" evidence="2">
    <location>
        <begin position="155"/>
        <end position="198"/>
    </location>
</feature>